<evidence type="ECO:0000256" key="1">
    <source>
        <dbReference type="PROSITE-ProRule" id="PRU00409"/>
    </source>
</evidence>
<evidence type="ECO:0000259" key="2">
    <source>
        <dbReference type="PROSITE" id="PS50975"/>
    </source>
</evidence>
<keyword evidence="1" id="KW-0067">ATP-binding</keyword>
<dbReference type="Gene3D" id="3.30.470.20">
    <property type="entry name" value="ATP-grasp fold, B domain"/>
    <property type="match status" value="1"/>
</dbReference>
<dbReference type="InterPro" id="IPR003806">
    <property type="entry name" value="ATP-grasp_PylC-type"/>
</dbReference>
<proteinExistence type="predicted"/>
<organism evidence="3 4">
    <name type="scientific">Kitasatospora aburaviensis</name>
    <dbReference type="NCBI Taxonomy" id="67265"/>
    <lineage>
        <taxon>Bacteria</taxon>
        <taxon>Bacillati</taxon>
        <taxon>Actinomycetota</taxon>
        <taxon>Actinomycetes</taxon>
        <taxon>Kitasatosporales</taxon>
        <taxon>Streptomycetaceae</taxon>
        <taxon>Kitasatospora</taxon>
    </lineage>
</organism>
<evidence type="ECO:0000313" key="3">
    <source>
        <dbReference type="EMBL" id="MFC5886430.1"/>
    </source>
</evidence>
<feature type="domain" description="ATP-grasp" evidence="2">
    <location>
        <begin position="138"/>
        <end position="334"/>
    </location>
</feature>
<gene>
    <name evidence="3" type="ORF">ACFP0N_15795</name>
</gene>
<keyword evidence="4" id="KW-1185">Reference proteome</keyword>
<dbReference type="InterPro" id="IPR011761">
    <property type="entry name" value="ATP-grasp"/>
</dbReference>
<keyword evidence="1" id="KW-0547">Nucleotide-binding</keyword>
<name>A0ABW1EXP0_9ACTN</name>
<protein>
    <submittedName>
        <fullName evidence="3">ATP-grasp domain-containing protein</fullName>
    </submittedName>
</protein>
<dbReference type="Proteomes" id="UP001596067">
    <property type="component" value="Unassembled WGS sequence"/>
</dbReference>
<evidence type="ECO:0000313" key="4">
    <source>
        <dbReference type="Proteomes" id="UP001596067"/>
    </source>
</evidence>
<dbReference type="PROSITE" id="PS50975">
    <property type="entry name" value="ATP_GRASP"/>
    <property type="match status" value="1"/>
</dbReference>
<comment type="caution">
    <text evidence="3">The sequence shown here is derived from an EMBL/GenBank/DDBJ whole genome shotgun (WGS) entry which is preliminary data.</text>
</comment>
<dbReference type="SUPFAM" id="SSF56059">
    <property type="entry name" value="Glutathione synthetase ATP-binding domain-like"/>
    <property type="match status" value="1"/>
</dbReference>
<dbReference type="RefSeq" id="WP_313764312.1">
    <property type="nucleotide sequence ID" value="NZ_BAAAVH010000060.1"/>
</dbReference>
<sequence length="457" mass="48225">MIATLEDAGRVLRPGAHLGIVSRPLYLLPLLRTGALAALLSSEAADAGWGARFGVELHAQEEWSGTRDGGPGGPGLDGVAGRLPGLVGSRWRGRELRLAGYGSQRELWTAAVAATGARLLVPPPTADSDVLVDKVAMRAWFEHLGVKAPASTVVSGRPDHRVLRDRFGPLYVAQSPRGSAGNGTHLVRAADDAAVLPERERWLVSEYVGDTALNVHGFVGLDGLPQVLRPSLQLIGVAEAGAGFGQYSGCDFEAPERLSPRALSRCLEATERIGWGLAGLGYRGVFGADFVLDGDRALALEINCRMQGSTWLLGEIELERPDGRLPTQLRHVLERHGVPTLGKPDPDPASGVQLTVRHTGGRARAVGVPRAGAYALHEGALVRRGDAAGLLECGPEETVLVNLPPAGTVLHPGAVLARLVARRSLTAPDGRALTTRGRALVEALHRLYSFGEPGTEG</sequence>
<dbReference type="EMBL" id="JBHSOD010000017">
    <property type="protein sequence ID" value="MFC5886430.1"/>
    <property type="molecule type" value="Genomic_DNA"/>
</dbReference>
<dbReference type="Pfam" id="PF02655">
    <property type="entry name" value="ATP-grasp_3"/>
    <property type="match status" value="1"/>
</dbReference>
<accession>A0ABW1EXP0</accession>
<reference evidence="4" key="1">
    <citation type="journal article" date="2019" name="Int. J. Syst. Evol. Microbiol.">
        <title>The Global Catalogue of Microorganisms (GCM) 10K type strain sequencing project: providing services to taxonomists for standard genome sequencing and annotation.</title>
        <authorList>
            <consortium name="The Broad Institute Genomics Platform"/>
            <consortium name="The Broad Institute Genome Sequencing Center for Infectious Disease"/>
            <person name="Wu L."/>
            <person name="Ma J."/>
        </authorList>
    </citation>
    <scope>NUCLEOTIDE SEQUENCE [LARGE SCALE GENOMIC DNA]</scope>
    <source>
        <strain evidence="4">CGMCC 4.1469</strain>
    </source>
</reference>